<comment type="similarity">
    <text evidence="9">Belongs to the COQ7 family.</text>
</comment>
<keyword evidence="2 9" id="KW-1003">Cell membrane</keyword>
<feature type="binding site" evidence="9">
    <location>
        <position position="163"/>
    </location>
    <ligand>
        <name>Fe cation</name>
        <dbReference type="ChEBI" id="CHEBI:24875"/>
        <label>2</label>
    </ligand>
</feature>
<dbReference type="EC" id="1.14.99.60" evidence="9"/>
<dbReference type="PANTHER" id="PTHR11237:SF4">
    <property type="entry name" value="5-DEMETHOXYUBIQUINONE HYDROXYLASE, MITOCHONDRIAL"/>
    <property type="match status" value="1"/>
</dbReference>
<dbReference type="CDD" id="cd01042">
    <property type="entry name" value="DMQH"/>
    <property type="match status" value="1"/>
</dbReference>
<keyword evidence="3 9" id="KW-0831">Ubiquinone biosynthesis</keyword>
<comment type="pathway">
    <text evidence="1 9">Cofactor biosynthesis; ubiquinone biosynthesis.</text>
</comment>
<feature type="binding site" evidence="9">
    <location>
        <position position="131"/>
    </location>
    <ligand>
        <name>Fe cation</name>
        <dbReference type="ChEBI" id="CHEBI:24875"/>
        <label>2</label>
    </ligand>
</feature>
<dbReference type="GO" id="GO:0006744">
    <property type="term" value="P:ubiquinone biosynthetic process"/>
    <property type="evidence" value="ECO:0007669"/>
    <property type="project" value="UniProtKB-UniRule"/>
</dbReference>
<dbReference type="NCBIfam" id="NF033656">
    <property type="entry name" value="DMQ_monoox_COQ7"/>
    <property type="match status" value="1"/>
</dbReference>
<dbReference type="PANTHER" id="PTHR11237">
    <property type="entry name" value="COENZYME Q10 BIOSYNTHESIS PROTEIN 7"/>
    <property type="match status" value="1"/>
</dbReference>
<keyword evidence="7 9" id="KW-0503">Monooxygenase</keyword>
<feature type="binding site" evidence="9">
    <location>
        <position position="166"/>
    </location>
    <ligand>
        <name>Fe cation</name>
        <dbReference type="ChEBI" id="CHEBI:24875"/>
        <label>2</label>
    </ligand>
</feature>
<dbReference type="InterPro" id="IPR009078">
    <property type="entry name" value="Ferritin-like_SF"/>
</dbReference>
<feature type="binding site" evidence="9">
    <location>
        <position position="163"/>
    </location>
    <ligand>
        <name>Fe cation</name>
        <dbReference type="ChEBI" id="CHEBI:24875"/>
        <label>1</label>
    </ligand>
</feature>
<evidence type="ECO:0000256" key="2">
    <source>
        <dbReference type="ARBA" id="ARBA00022475"/>
    </source>
</evidence>
<dbReference type="GO" id="GO:0008682">
    <property type="term" value="F:3-demethoxyubiquinol 3-hydroxylase activity"/>
    <property type="evidence" value="ECO:0007669"/>
    <property type="project" value="UniProtKB-EC"/>
</dbReference>
<evidence type="ECO:0000313" key="10">
    <source>
        <dbReference type="EMBL" id="RZO26467.1"/>
    </source>
</evidence>
<evidence type="ECO:0000256" key="4">
    <source>
        <dbReference type="ARBA" id="ARBA00022723"/>
    </source>
</evidence>
<keyword evidence="8 9" id="KW-0472">Membrane</keyword>
<keyword evidence="6 9" id="KW-0408">Iron</keyword>
<dbReference type="HAMAP" id="MF_01658">
    <property type="entry name" value="COQ7"/>
    <property type="match status" value="1"/>
</dbReference>
<accession>A0A520MZ11</accession>
<comment type="catalytic activity">
    <reaction evidence="9">
        <text>a 5-methoxy-2-methyl-3-(all-trans-polyprenyl)benzene-1,4-diol + AH2 + O2 = a 3-demethylubiquinol + A + H2O</text>
        <dbReference type="Rhea" id="RHEA:50908"/>
        <dbReference type="Rhea" id="RHEA-COMP:10859"/>
        <dbReference type="Rhea" id="RHEA-COMP:10914"/>
        <dbReference type="ChEBI" id="CHEBI:13193"/>
        <dbReference type="ChEBI" id="CHEBI:15377"/>
        <dbReference type="ChEBI" id="CHEBI:15379"/>
        <dbReference type="ChEBI" id="CHEBI:17499"/>
        <dbReference type="ChEBI" id="CHEBI:84167"/>
        <dbReference type="ChEBI" id="CHEBI:84422"/>
        <dbReference type="EC" id="1.14.99.60"/>
    </reaction>
</comment>
<evidence type="ECO:0000256" key="6">
    <source>
        <dbReference type="ARBA" id="ARBA00023004"/>
    </source>
</evidence>
<name>A0A520MZ11_9GAMM</name>
<gene>
    <name evidence="9 10" type="primary">coq7</name>
    <name evidence="10" type="ORF">EVA92_02920</name>
</gene>
<dbReference type="Proteomes" id="UP000315825">
    <property type="component" value="Unassembled WGS sequence"/>
</dbReference>
<feature type="binding site" evidence="9">
    <location>
        <position position="82"/>
    </location>
    <ligand>
        <name>Fe cation</name>
        <dbReference type="ChEBI" id="CHEBI:24875"/>
        <label>1</label>
    </ligand>
</feature>
<dbReference type="EMBL" id="SHBE01000004">
    <property type="protein sequence ID" value="RZO26467.1"/>
    <property type="molecule type" value="Genomic_DNA"/>
</dbReference>
<evidence type="ECO:0000256" key="3">
    <source>
        <dbReference type="ARBA" id="ARBA00022688"/>
    </source>
</evidence>
<feature type="binding site" evidence="9">
    <location>
        <position position="49"/>
    </location>
    <ligand>
        <name>Fe cation</name>
        <dbReference type="ChEBI" id="CHEBI:24875"/>
        <label>1</label>
    </ligand>
</feature>
<sequence>MSLERKIAGEFNHFLKILNHKERGVPDMSLSEKDKKHSISLMRVNASGEVAAQALYRGQAFFAKSKKIKRHMLKAGDEEHQHLVWCTKRLEELGGKKSVLDPLYYAGSFALGSIASLISDKASLSFIEETEKQVVEHLQGHLGEMSKDDKKSRKILEKMIDEEEAHGQEAKDHGSEELPVVVKGIMKITAKSMTTLSRFF</sequence>
<evidence type="ECO:0000256" key="5">
    <source>
        <dbReference type="ARBA" id="ARBA00023002"/>
    </source>
</evidence>
<evidence type="ECO:0000256" key="1">
    <source>
        <dbReference type="ARBA" id="ARBA00004749"/>
    </source>
</evidence>
<organism evidence="10 11">
    <name type="scientific">SAR86 cluster bacterium</name>
    <dbReference type="NCBI Taxonomy" id="2030880"/>
    <lineage>
        <taxon>Bacteria</taxon>
        <taxon>Pseudomonadati</taxon>
        <taxon>Pseudomonadota</taxon>
        <taxon>Gammaproteobacteria</taxon>
        <taxon>SAR86 cluster</taxon>
    </lineage>
</organism>
<comment type="caution">
    <text evidence="10">The sequence shown here is derived from an EMBL/GenBank/DDBJ whole genome shotgun (WGS) entry which is preliminary data.</text>
</comment>
<evidence type="ECO:0000256" key="8">
    <source>
        <dbReference type="ARBA" id="ARBA00023136"/>
    </source>
</evidence>
<evidence type="ECO:0000313" key="11">
    <source>
        <dbReference type="Proteomes" id="UP000315825"/>
    </source>
</evidence>
<feature type="binding site" evidence="9">
    <location>
        <position position="79"/>
    </location>
    <ligand>
        <name>Fe cation</name>
        <dbReference type="ChEBI" id="CHEBI:24875"/>
        <label>1</label>
    </ligand>
</feature>
<dbReference type="InterPro" id="IPR011566">
    <property type="entry name" value="Ubq_synth_Coq7"/>
</dbReference>
<dbReference type="SUPFAM" id="SSF47240">
    <property type="entry name" value="Ferritin-like"/>
    <property type="match status" value="1"/>
</dbReference>
<dbReference type="GO" id="GO:0046872">
    <property type="term" value="F:metal ion binding"/>
    <property type="evidence" value="ECO:0007669"/>
    <property type="project" value="UniProtKB-KW"/>
</dbReference>
<protein>
    <recommendedName>
        <fullName evidence="9">3-demethoxyubiquinol 3-hydroxylase</fullName>
        <shortName evidence="9">DMQ hydroxylase</shortName>
        <ecNumber evidence="9">1.14.99.60</ecNumber>
    </recommendedName>
    <alternativeName>
        <fullName evidence="9">2-nonaprenyl-3-methyl-6-methoxy-1,4-benzoquinol hydroxylase</fullName>
    </alternativeName>
</protein>
<comment type="cofactor">
    <cofactor evidence="9">
        <name>Fe cation</name>
        <dbReference type="ChEBI" id="CHEBI:24875"/>
    </cofactor>
    <text evidence="9">Binds 2 iron ions per subunit.</text>
</comment>
<comment type="subcellular location">
    <subcellularLocation>
        <location evidence="9">Cell membrane</location>
        <topology evidence="9">Peripheral membrane protein</topology>
    </subcellularLocation>
</comment>
<evidence type="ECO:0000256" key="7">
    <source>
        <dbReference type="ARBA" id="ARBA00023033"/>
    </source>
</evidence>
<dbReference type="InterPro" id="IPR012347">
    <property type="entry name" value="Ferritin-like"/>
</dbReference>
<comment type="function">
    <text evidence="9">Catalyzes the hydroxylation of 2-nonaprenyl-3-methyl-6-methoxy-1,4-benzoquinol during ubiquinone biosynthesis.</text>
</comment>
<keyword evidence="5 9" id="KW-0560">Oxidoreductase</keyword>
<evidence type="ECO:0000256" key="9">
    <source>
        <dbReference type="HAMAP-Rule" id="MF_01658"/>
    </source>
</evidence>
<proteinExistence type="inferred from homology"/>
<feature type="binding site" evidence="9">
    <location>
        <position position="79"/>
    </location>
    <ligand>
        <name>Fe cation</name>
        <dbReference type="ChEBI" id="CHEBI:24875"/>
        <label>2</label>
    </ligand>
</feature>
<dbReference type="Gene3D" id="1.20.1260.10">
    <property type="match status" value="1"/>
</dbReference>
<dbReference type="Pfam" id="PF03232">
    <property type="entry name" value="COQ7"/>
    <property type="match status" value="1"/>
</dbReference>
<dbReference type="GO" id="GO:0005886">
    <property type="term" value="C:plasma membrane"/>
    <property type="evidence" value="ECO:0007669"/>
    <property type="project" value="UniProtKB-SubCell"/>
</dbReference>
<dbReference type="InterPro" id="IPR047809">
    <property type="entry name" value="COQ7_proteobact"/>
</dbReference>
<reference evidence="10 11" key="1">
    <citation type="submission" date="2019-02" db="EMBL/GenBank/DDBJ databases">
        <title>Prokaryotic population dynamics and viral predation in marine succession experiment using metagenomics: the confinement effect.</title>
        <authorList>
            <person name="Haro-Moreno J.M."/>
            <person name="Rodriguez-Valera F."/>
            <person name="Lopez-Perez M."/>
        </authorList>
    </citation>
    <scope>NUCLEOTIDE SEQUENCE [LARGE SCALE GENOMIC DNA]</scope>
    <source>
        <strain evidence="10">MED-G159</strain>
    </source>
</reference>
<dbReference type="UniPathway" id="UPA00232"/>
<keyword evidence="4 9" id="KW-0479">Metal-binding</keyword>
<dbReference type="AlphaFoldDB" id="A0A520MZ11"/>